<evidence type="ECO:0000256" key="1">
    <source>
        <dbReference type="SAM" id="MobiDB-lite"/>
    </source>
</evidence>
<evidence type="ECO:0000313" key="2">
    <source>
        <dbReference type="EMBL" id="CAK1551801.1"/>
    </source>
</evidence>
<keyword evidence="3" id="KW-1185">Reference proteome</keyword>
<organism evidence="2 3">
    <name type="scientific">Leptosia nina</name>
    <dbReference type="NCBI Taxonomy" id="320188"/>
    <lineage>
        <taxon>Eukaryota</taxon>
        <taxon>Metazoa</taxon>
        <taxon>Ecdysozoa</taxon>
        <taxon>Arthropoda</taxon>
        <taxon>Hexapoda</taxon>
        <taxon>Insecta</taxon>
        <taxon>Pterygota</taxon>
        <taxon>Neoptera</taxon>
        <taxon>Endopterygota</taxon>
        <taxon>Lepidoptera</taxon>
        <taxon>Glossata</taxon>
        <taxon>Ditrysia</taxon>
        <taxon>Papilionoidea</taxon>
        <taxon>Pieridae</taxon>
        <taxon>Pierinae</taxon>
        <taxon>Leptosia</taxon>
    </lineage>
</organism>
<gene>
    <name evidence="2" type="ORF">LNINA_LOCUS10909</name>
</gene>
<proteinExistence type="predicted"/>
<accession>A0AAV1JSJ9</accession>
<evidence type="ECO:0000313" key="3">
    <source>
        <dbReference type="Proteomes" id="UP001497472"/>
    </source>
</evidence>
<sequence length="166" mass="17690">MAVRTVRDVVVWDEGGLRATHAPRPSSNELKADTCSALRARVSGYPPNVARINNDVQPFSDICEPTQHQTSLNCLGRTVKYVFYSASKALLDHQQHTSQFVELRIQGSKPGFETGGGGGPLSLSEGAPSKDVSPTLFCDFTTLSLTGSRDGVGKSTGSAVVPDNCH</sequence>
<dbReference type="Proteomes" id="UP001497472">
    <property type="component" value="Unassembled WGS sequence"/>
</dbReference>
<feature type="region of interest" description="Disordered" evidence="1">
    <location>
        <begin position="109"/>
        <end position="129"/>
    </location>
</feature>
<name>A0AAV1JSJ9_9NEOP</name>
<dbReference type="EMBL" id="CAVLEF010000132">
    <property type="protein sequence ID" value="CAK1551801.1"/>
    <property type="molecule type" value="Genomic_DNA"/>
</dbReference>
<comment type="caution">
    <text evidence="2">The sequence shown here is derived from an EMBL/GenBank/DDBJ whole genome shotgun (WGS) entry which is preliminary data.</text>
</comment>
<dbReference type="AlphaFoldDB" id="A0AAV1JSJ9"/>
<protein>
    <submittedName>
        <fullName evidence="2">Uncharacterized protein</fullName>
    </submittedName>
</protein>
<reference evidence="2 3" key="1">
    <citation type="submission" date="2023-11" db="EMBL/GenBank/DDBJ databases">
        <authorList>
            <person name="Okamura Y."/>
        </authorList>
    </citation>
    <scope>NUCLEOTIDE SEQUENCE [LARGE SCALE GENOMIC DNA]</scope>
</reference>